<organism evidence="2 3">
    <name type="scientific">Trichinella pseudospiralis</name>
    <name type="common">Parasitic roundworm</name>
    <dbReference type="NCBI Taxonomy" id="6337"/>
    <lineage>
        <taxon>Eukaryota</taxon>
        <taxon>Metazoa</taxon>
        <taxon>Ecdysozoa</taxon>
        <taxon>Nematoda</taxon>
        <taxon>Enoplea</taxon>
        <taxon>Dorylaimia</taxon>
        <taxon>Trichinellida</taxon>
        <taxon>Trichinellidae</taxon>
        <taxon>Trichinella</taxon>
    </lineage>
</organism>
<gene>
    <name evidence="2" type="ORF">T4D_13853</name>
</gene>
<dbReference type="EMBL" id="JYDT01000346">
    <property type="protein sequence ID" value="KRY80733.1"/>
    <property type="molecule type" value="Genomic_DNA"/>
</dbReference>
<name>A0A0V1F3L0_TRIPS</name>
<reference evidence="2 3" key="1">
    <citation type="submission" date="2015-01" db="EMBL/GenBank/DDBJ databases">
        <title>Evolution of Trichinella species and genotypes.</title>
        <authorList>
            <person name="Korhonen P.K."/>
            <person name="Edoardo P."/>
            <person name="Giuseppe L.R."/>
            <person name="Gasser R.B."/>
        </authorList>
    </citation>
    <scope>NUCLEOTIDE SEQUENCE [LARGE SCALE GENOMIC DNA]</scope>
    <source>
        <strain evidence="2">ISS470</strain>
    </source>
</reference>
<proteinExistence type="predicted"/>
<evidence type="ECO:0000313" key="2">
    <source>
        <dbReference type="EMBL" id="KRY80733.1"/>
    </source>
</evidence>
<comment type="caution">
    <text evidence="2">The sequence shown here is derived from an EMBL/GenBank/DDBJ whole genome shotgun (WGS) entry which is preliminary data.</text>
</comment>
<keyword evidence="1" id="KW-1133">Transmembrane helix</keyword>
<evidence type="ECO:0000256" key="1">
    <source>
        <dbReference type="SAM" id="Phobius"/>
    </source>
</evidence>
<keyword evidence="3" id="KW-1185">Reference proteome</keyword>
<protein>
    <submittedName>
        <fullName evidence="2">Uncharacterized protein</fullName>
    </submittedName>
</protein>
<evidence type="ECO:0000313" key="3">
    <source>
        <dbReference type="Proteomes" id="UP000054995"/>
    </source>
</evidence>
<keyword evidence="1" id="KW-0812">Transmembrane</keyword>
<dbReference type="Proteomes" id="UP000054995">
    <property type="component" value="Unassembled WGS sequence"/>
</dbReference>
<sequence length="34" mass="3924">MATELLIVYMCVGALLKFEDAILLTYGIYFEMFT</sequence>
<dbReference type="AlphaFoldDB" id="A0A0V1F3L0"/>
<feature type="transmembrane region" description="Helical" evidence="1">
    <location>
        <begin position="6"/>
        <end position="29"/>
    </location>
</feature>
<accession>A0A0V1F3L0</accession>
<keyword evidence="1" id="KW-0472">Membrane</keyword>